<dbReference type="Proteomes" id="UP000308600">
    <property type="component" value="Unassembled WGS sequence"/>
</dbReference>
<name>A0ACD3A9U5_9AGAR</name>
<proteinExistence type="predicted"/>
<protein>
    <submittedName>
        <fullName evidence="1">Uncharacterized protein</fullName>
    </submittedName>
</protein>
<gene>
    <name evidence="1" type="ORF">BDN72DRAFT_386309</name>
</gene>
<evidence type="ECO:0000313" key="2">
    <source>
        <dbReference type="Proteomes" id="UP000308600"/>
    </source>
</evidence>
<dbReference type="EMBL" id="ML208577">
    <property type="protein sequence ID" value="TFK62492.1"/>
    <property type="molecule type" value="Genomic_DNA"/>
</dbReference>
<accession>A0ACD3A9U5</accession>
<organism evidence="1 2">
    <name type="scientific">Pluteus cervinus</name>
    <dbReference type="NCBI Taxonomy" id="181527"/>
    <lineage>
        <taxon>Eukaryota</taxon>
        <taxon>Fungi</taxon>
        <taxon>Dikarya</taxon>
        <taxon>Basidiomycota</taxon>
        <taxon>Agaricomycotina</taxon>
        <taxon>Agaricomycetes</taxon>
        <taxon>Agaricomycetidae</taxon>
        <taxon>Agaricales</taxon>
        <taxon>Pluteineae</taxon>
        <taxon>Pluteaceae</taxon>
        <taxon>Pluteus</taxon>
    </lineage>
</organism>
<sequence>MAQLPLHRGGVVSIGNPSQSQPRRLPLSIRWFPQARFSTILFLTLLLSALSNSAMGALVNRTIDDTVGDPVTGFIPIYMPPTGAWADASCKGCAVQPDPTLAFDGTWTAATFRPEDFKSMSIELQFTGVAIYVFFILPNFSGNGTTTKTGCRFVLDGVPAGDFQDTPTSSTDMEYNALVFHSENLSNTTHDLAIVTDGFNEHIFVSFDYAIYTIEQDAESSAVPSSTSSTSSMASSTSSRTTLISVTSNKPTSASASSSSASASQSALADINPTGGAKHVPAAAIAGSVGAVLALLSGIVLFRFCFIRQQQQKRLTLSSKNDTLDQPPISPFQAATNFGYSQQFPGYGPGASTPGHPRGPRSPSGAYGALGGAVSSDRSMEQRGYAIQTRPMSVYELEANRSASDVQPDPHYTPASTTSFLTASPDRRQPSSGLAYLGSDVDAQSVYTNSQPHSPNVRQSVYSAYSGPSPGDVLGTTLRNLGFVASSVSGSSAPSQTARSAPGGRALAIANPTMEEIREDPTTEELRELRQQELQRQMEVIQNELNGMKELERGKSTVRDEREVSEMDELKRQIDFMRQQIGVLQGQRQSLWAQGLADEPPPGYTASHSPPQ</sequence>
<reference evidence="1 2" key="1">
    <citation type="journal article" date="2019" name="Nat. Ecol. Evol.">
        <title>Megaphylogeny resolves global patterns of mushroom evolution.</title>
        <authorList>
            <person name="Varga T."/>
            <person name="Krizsan K."/>
            <person name="Foldi C."/>
            <person name="Dima B."/>
            <person name="Sanchez-Garcia M."/>
            <person name="Sanchez-Ramirez S."/>
            <person name="Szollosi G.J."/>
            <person name="Szarkandi J.G."/>
            <person name="Papp V."/>
            <person name="Albert L."/>
            <person name="Andreopoulos W."/>
            <person name="Angelini C."/>
            <person name="Antonin V."/>
            <person name="Barry K.W."/>
            <person name="Bougher N.L."/>
            <person name="Buchanan P."/>
            <person name="Buyck B."/>
            <person name="Bense V."/>
            <person name="Catcheside P."/>
            <person name="Chovatia M."/>
            <person name="Cooper J."/>
            <person name="Damon W."/>
            <person name="Desjardin D."/>
            <person name="Finy P."/>
            <person name="Geml J."/>
            <person name="Haridas S."/>
            <person name="Hughes K."/>
            <person name="Justo A."/>
            <person name="Karasinski D."/>
            <person name="Kautmanova I."/>
            <person name="Kiss B."/>
            <person name="Kocsube S."/>
            <person name="Kotiranta H."/>
            <person name="LaButti K.M."/>
            <person name="Lechner B.E."/>
            <person name="Liimatainen K."/>
            <person name="Lipzen A."/>
            <person name="Lukacs Z."/>
            <person name="Mihaltcheva S."/>
            <person name="Morgado L.N."/>
            <person name="Niskanen T."/>
            <person name="Noordeloos M.E."/>
            <person name="Ohm R.A."/>
            <person name="Ortiz-Santana B."/>
            <person name="Ovrebo C."/>
            <person name="Racz N."/>
            <person name="Riley R."/>
            <person name="Savchenko A."/>
            <person name="Shiryaev A."/>
            <person name="Soop K."/>
            <person name="Spirin V."/>
            <person name="Szebenyi C."/>
            <person name="Tomsovsky M."/>
            <person name="Tulloss R.E."/>
            <person name="Uehling J."/>
            <person name="Grigoriev I.V."/>
            <person name="Vagvolgyi C."/>
            <person name="Papp T."/>
            <person name="Martin F.M."/>
            <person name="Miettinen O."/>
            <person name="Hibbett D.S."/>
            <person name="Nagy L.G."/>
        </authorList>
    </citation>
    <scope>NUCLEOTIDE SEQUENCE [LARGE SCALE GENOMIC DNA]</scope>
    <source>
        <strain evidence="1 2">NL-1719</strain>
    </source>
</reference>
<keyword evidence="2" id="KW-1185">Reference proteome</keyword>
<evidence type="ECO:0000313" key="1">
    <source>
        <dbReference type="EMBL" id="TFK62492.1"/>
    </source>
</evidence>